<protein>
    <submittedName>
        <fullName evidence="3">Uncharacterized protein</fullName>
    </submittedName>
</protein>
<dbReference type="Proteomes" id="UP000315724">
    <property type="component" value="Chromosome"/>
</dbReference>
<keyword evidence="2" id="KW-0812">Transmembrane</keyword>
<keyword evidence="2" id="KW-1133">Transmembrane helix</keyword>
<dbReference type="RefSeq" id="WP_197441808.1">
    <property type="nucleotide sequence ID" value="NZ_CP036267.1"/>
</dbReference>
<sequence>MKDLGPRDRTIPCPSCAAKLHLHIEQGQLLNVSLETEALPVPASVQSPASFRLLFGVLGTLVAAVLIYFAMSNNSAPVLSESDSPDGVTEKNELVEDSPDASGEGSPAPDEDVPPVEGELSIAQRLKVIHGLVQEYRQQNGVYPNGKMLEVDGEPARFSWVAEVMRTAERDGSLMAQRRAWDDPVNDAFVRRRLEQFQNPEINQLAGDDRYPTTHFAGVTGVGVESEKLPLRHPRAGIFSPYRETTIADVLDGTANTMMLVGVQADYGSWARPGPATLRGFTAEPYINGPDGMGTGQPDSMQVLMADGSVRTLSQKTSPIIVRRMAAMADGLTLSLEMEGDPLTMKSEVAVAQGPVEKKDPEADLPIEPMLAEDPPPFDIEESLSQKIRSYRLEQPKPLRVILSELQEISGVPMDLSALDEATMDRESTLVAEETTLKGLFEELASSQGLEIELKPFAIVVRGKGDSPEE</sequence>
<reference evidence="3 4" key="1">
    <citation type="submission" date="2019-02" db="EMBL/GenBank/DDBJ databases">
        <title>Deep-cultivation of Planctomycetes and their phenomic and genomic characterization uncovers novel biology.</title>
        <authorList>
            <person name="Wiegand S."/>
            <person name="Jogler M."/>
            <person name="Boedeker C."/>
            <person name="Pinto D."/>
            <person name="Vollmers J."/>
            <person name="Rivas-Marin E."/>
            <person name="Kohn T."/>
            <person name="Peeters S.H."/>
            <person name="Heuer A."/>
            <person name="Rast P."/>
            <person name="Oberbeckmann S."/>
            <person name="Bunk B."/>
            <person name="Jeske O."/>
            <person name="Meyerdierks A."/>
            <person name="Storesund J.E."/>
            <person name="Kallscheuer N."/>
            <person name="Luecker S."/>
            <person name="Lage O.M."/>
            <person name="Pohl T."/>
            <person name="Merkel B.J."/>
            <person name="Hornburger P."/>
            <person name="Mueller R.-W."/>
            <person name="Bruemmer F."/>
            <person name="Labrenz M."/>
            <person name="Spormann A.M."/>
            <person name="Op den Camp H."/>
            <person name="Overmann J."/>
            <person name="Amann R."/>
            <person name="Jetten M.S.M."/>
            <person name="Mascher T."/>
            <person name="Medema M.H."/>
            <person name="Devos D.P."/>
            <person name="Kaster A.-K."/>
            <person name="Ovreas L."/>
            <person name="Rohde M."/>
            <person name="Galperin M.Y."/>
            <person name="Jogler C."/>
        </authorList>
    </citation>
    <scope>NUCLEOTIDE SEQUENCE [LARGE SCALE GENOMIC DNA]</scope>
    <source>
        <strain evidence="3 4">Mal48</strain>
    </source>
</reference>
<accession>A0A517QSL1</accession>
<gene>
    <name evidence="3" type="ORF">Mal48_38770</name>
</gene>
<evidence type="ECO:0000313" key="4">
    <source>
        <dbReference type="Proteomes" id="UP000315724"/>
    </source>
</evidence>
<keyword evidence="4" id="KW-1185">Reference proteome</keyword>
<dbReference type="AlphaFoldDB" id="A0A517QSL1"/>
<proteinExistence type="predicted"/>
<feature type="region of interest" description="Disordered" evidence="1">
    <location>
        <begin position="78"/>
        <end position="115"/>
    </location>
</feature>
<evidence type="ECO:0000256" key="2">
    <source>
        <dbReference type="SAM" id="Phobius"/>
    </source>
</evidence>
<organism evidence="3 4">
    <name type="scientific">Thalassoglobus polymorphus</name>
    <dbReference type="NCBI Taxonomy" id="2527994"/>
    <lineage>
        <taxon>Bacteria</taxon>
        <taxon>Pseudomonadati</taxon>
        <taxon>Planctomycetota</taxon>
        <taxon>Planctomycetia</taxon>
        <taxon>Planctomycetales</taxon>
        <taxon>Planctomycetaceae</taxon>
        <taxon>Thalassoglobus</taxon>
    </lineage>
</organism>
<feature type="transmembrane region" description="Helical" evidence="2">
    <location>
        <begin position="53"/>
        <end position="71"/>
    </location>
</feature>
<dbReference type="EMBL" id="CP036267">
    <property type="protein sequence ID" value="QDT34614.1"/>
    <property type="molecule type" value="Genomic_DNA"/>
</dbReference>
<evidence type="ECO:0000256" key="1">
    <source>
        <dbReference type="SAM" id="MobiDB-lite"/>
    </source>
</evidence>
<keyword evidence="2" id="KW-0472">Membrane</keyword>
<dbReference type="KEGG" id="tpol:Mal48_38770"/>
<evidence type="ECO:0000313" key="3">
    <source>
        <dbReference type="EMBL" id="QDT34614.1"/>
    </source>
</evidence>
<name>A0A517QSL1_9PLAN</name>